<dbReference type="AlphaFoldDB" id="A0A0G0M2K3"/>
<dbReference type="InterPro" id="IPR033469">
    <property type="entry name" value="CYTH-like_dom_sf"/>
</dbReference>
<dbReference type="EMBL" id="LBWA01000003">
    <property type="protein sequence ID" value="KKQ98423.1"/>
    <property type="molecule type" value="Genomic_DNA"/>
</dbReference>
<dbReference type="Proteomes" id="UP000034325">
    <property type="component" value="Unassembled WGS sequence"/>
</dbReference>
<accession>A0A0G0M2K3</accession>
<protein>
    <recommendedName>
        <fullName evidence="3">CYTH domain-containing protein</fullName>
    </recommendedName>
</protein>
<name>A0A0G0M2K3_9BACT</name>
<reference evidence="1 2" key="1">
    <citation type="journal article" date="2015" name="Nature">
        <title>rRNA introns, odd ribosomes, and small enigmatic genomes across a large radiation of phyla.</title>
        <authorList>
            <person name="Brown C.T."/>
            <person name="Hug L.A."/>
            <person name="Thomas B.C."/>
            <person name="Sharon I."/>
            <person name="Castelle C.J."/>
            <person name="Singh A."/>
            <person name="Wilkins M.J."/>
            <person name="Williams K.H."/>
            <person name="Banfield J.F."/>
        </authorList>
    </citation>
    <scope>NUCLEOTIDE SEQUENCE [LARGE SCALE GENOMIC DNA]</scope>
</reference>
<evidence type="ECO:0000313" key="2">
    <source>
        <dbReference type="Proteomes" id="UP000034325"/>
    </source>
</evidence>
<sequence>MIEIEIRGKLNRKEFGKLKSFLDRKAKQKDCYKRISVDISPGFDPITRTWKNSSFDLRLKKSGTTEKISLKVGKFHLKEREEIEVKLKEGQFLDALKMFETLGFDKGMIYFWESWEYEYQGFEVKISKYTNDYYIWEIESDNPKKDPHDLANTLSLKPYSEEEYRKAIDWENQNIHKLYSLELVKELLRK</sequence>
<comment type="caution">
    <text evidence="1">The sequence shown here is derived from an EMBL/GenBank/DDBJ whole genome shotgun (WGS) entry which is preliminary data.</text>
</comment>
<evidence type="ECO:0000313" key="1">
    <source>
        <dbReference type="EMBL" id="KKQ98423.1"/>
    </source>
</evidence>
<proteinExistence type="predicted"/>
<gene>
    <name evidence="1" type="ORF">UT23_C0003G0050</name>
</gene>
<organism evidence="1 2">
    <name type="scientific">Candidatus Woesebacteria bacterium GW2011_GWA1_39_12</name>
    <dbReference type="NCBI Taxonomy" id="1618549"/>
    <lineage>
        <taxon>Bacteria</taxon>
        <taxon>Candidatus Woeseibacteriota</taxon>
    </lineage>
</organism>
<dbReference type="Gene3D" id="2.40.320.10">
    <property type="entry name" value="Hypothetical Protein Pfu-838710-001"/>
    <property type="match status" value="1"/>
</dbReference>
<evidence type="ECO:0008006" key="3">
    <source>
        <dbReference type="Google" id="ProtNLM"/>
    </source>
</evidence>
<dbReference type="SUPFAM" id="SSF55154">
    <property type="entry name" value="CYTH-like phosphatases"/>
    <property type="match status" value="1"/>
</dbReference>